<comment type="similarity">
    <text evidence="2">Belongs to the intradiol ring-cleavage dioxygenase family.</text>
</comment>
<accession>A0A4S4LP90</accession>
<dbReference type="Gene3D" id="2.60.130.10">
    <property type="entry name" value="Aromatic compound dioxygenase"/>
    <property type="match status" value="1"/>
</dbReference>
<evidence type="ECO:0000256" key="6">
    <source>
        <dbReference type="ARBA" id="ARBA00023004"/>
    </source>
</evidence>
<dbReference type="EMBL" id="SGPL01000361">
    <property type="protein sequence ID" value="THH13358.1"/>
    <property type="molecule type" value="Genomic_DNA"/>
</dbReference>
<dbReference type="AlphaFoldDB" id="A0A4S4LP90"/>
<dbReference type="Proteomes" id="UP000310158">
    <property type="component" value="Unassembled WGS sequence"/>
</dbReference>
<comment type="caution">
    <text evidence="10">The sequence shown here is derived from an EMBL/GenBank/DDBJ whole genome shotgun (WGS) entry which is preliminary data.</text>
</comment>
<keyword evidence="11" id="KW-1185">Reference proteome</keyword>
<gene>
    <name evidence="10" type="ORF">EW146_g6850</name>
</gene>
<evidence type="ECO:0000256" key="3">
    <source>
        <dbReference type="ARBA" id="ARBA00022723"/>
    </source>
</evidence>
<dbReference type="InterPro" id="IPR015889">
    <property type="entry name" value="Intradiol_dOase_core"/>
</dbReference>
<dbReference type="PANTHER" id="PTHR33711">
    <property type="entry name" value="DIOXYGENASE, PUTATIVE (AFU_ORTHOLOGUE AFUA_2G02910)-RELATED"/>
    <property type="match status" value="1"/>
</dbReference>
<organism evidence="10 11">
    <name type="scientific">Bondarzewia mesenterica</name>
    <dbReference type="NCBI Taxonomy" id="1095465"/>
    <lineage>
        <taxon>Eukaryota</taxon>
        <taxon>Fungi</taxon>
        <taxon>Dikarya</taxon>
        <taxon>Basidiomycota</taxon>
        <taxon>Agaricomycotina</taxon>
        <taxon>Agaricomycetes</taxon>
        <taxon>Russulales</taxon>
        <taxon>Bondarzewiaceae</taxon>
        <taxon>Bondarzewia</taxon>
    </lineage>
</organism>
<keyword evidence="4" id="KW-0223">Dioxygenase</keyword>
<evidence type="ECO:0000256" key="4">
    <source>
        <dbReference type="ARBA" id="ARBA00022964"/>
    </source>
</evidence>
<sequence length="354" mass="38546">MSAQAQAPQGVAKSNGIPPPPFELPVLTSGLPDRPEIITDNLLKLTELAPNPRTRFIFRNLISKLHEFVNETDITTEEWMNTITFLTRTGQTCTPIRQEFILLSDVLGVSALVDALNNPLVGNSTESTVLGPFFTEDAPDVANGDSIASEGKGEYMYVEGRVLTTEGNPIPHAIIETWETDANGFYDTQYADRAQPDCRGRLRSGPDGKFGYRAVVPVPYPIPGDGPVGELLTHLGRHNMRPNHLHMMVEAPGFKKLTTALYPDGDPFIPSDAVFGVKKSLVVVRISPLLPISLPPGLTSCCGAQNLTDVDDDTEARKRGFPQGKKFKLLQFDLILVTEAQSAAARAQQAREAA</sequence>
<evidence type="ECO:0000256" key="1">
    <source>
        <dbReference type="ARBA" id="ARBA00001965"/>
    </source>
</evidence>
<protein>
    <recommendedName>
        <fullName evidence="12">Intradiol ring-cleavage dioxygenases domain-containing protein</fullName>
    </recommendedName>
</protein>
<evidence type="ECO:0000259" key="9">
    <source>
        <dbReference type="Pfam" id="PF04444"/>
    </source>
</evidence>
<evidence type="ECO:0008006" key="12">
    <source>
        <dbReference type="Google" id="ProtNLM"/>
    </source>
</evidence>
<keyword evidence="5" id="KW-0560">Oxidoreductase</keyword>
<keyword evidence="3" id="KW-0479">Metal-binding</keyword>
<evidence type="ECO:0000256" key="2">
    <source>
        <dbReference type="ARBA" id="ARBA00007825"/>
    </source>
</evidence>
<dbReference type="InterPro" id="IPR050770">
    <property type="entry name" value="Intradiol_RC_Dioxygenase"/>
</dbReference>
<evidence type="ECO:0000313" key="11">
    <source>
        <dbReference type="Proteomes" id="UP000310158"/>
    </source>
</evidence>
<dbReference type="InterPro" id="IPR007535">
    <property type="entry name" value="Catechol_dOase_N"/>
</dbReference>
<feature type="region of interest" description="Disordered" evidence="7">
    <location>
        <begin position="1"/>
        <end position="28"/>
    </location>
</feature>
<name>A0A4S4LP90_9AGAM</name>
<dbReference type="SUPFAM" id="SSF49482">
    <property type="entry name" value="Aromatic compound dioxygenase"/>
    <property type="match status" value="1"/>
</dbReference>
<dbReference type="PANTHER" id="PTHR33711:SF7">
    <property type="entry name" value="INTRADIOL RING-CLEAVAGE DIOXYGENASES DOMAIN-CONTAINING PROTEIN-RELATED"/>
    <property type="match status" value="1"/>
</dbReference>
<reference evidence="10 11" key="1">
    <citation type="submission" date="2019-02" db="EMBL/GenBank/DDBJ databases">
        <title>Genome sequencing of the rare red list fungi Bondarzewia mesenterica.</title>
        <authorList>
            <person name="Buettner E."/>
            <person name="Kellner H."/>
        </authorList>
    </citation>
    <scope>NUCLEOTIDE SEQUENCE [LARGE SCALE GENOMIC DNA]</scope>
    <source>
        <strain evidence="10 11">DSM 108281</strain>
    </source>
</reference>
<feature type="domain" description="Catechol dioxygenase N-terminal" evidence="9">
    <location>
        <begin position="51"/>
        <end position="119"/>
    </location>
</feature>
<comment type="cofactor">
    <cofactor evidence="1">
        <name>Fe(3+)</name>
        <dbReference type="ChEBI" id="CHEBI:29034"/>
    </cofactor>
</comment>
<evidence type="ECO:0000259" key="8">
    <source>
        <dbReference type="Pfam" id="PF00775"/>
    </source>
</evidence>
<proteinExistence type="inferred from homology"/>
<dbReference type="OrthoDB" id="5238185at2759"/>
<keyword evidence="6" id="KW-0408">Iron</keyword>
<dbReference type="GO" id="GO:0008199">
    <property type="term" value="F:ferric iron binding"/>
    <property type="evidence" value="ECO:0007669"/>
    <property type="project" value="InterPro"/>
</dbReference>
<feature type="domain" description="Intradiol ring-cleavage dioxygenases" evidence="8">
    <location>
        <begin position="131"/>
        <end position="283"/>
    </location>
</feature>
<dbReference type="Pfam" id="PF00775">
    <property type="entry name" value="Dioxygenase_C"/>
    <property type="match status" value="1"/>
</dbReference>
<dbReference type="InterPro" id="IPR000627">
    <property type="entry name" value="Intradiol_dOase_C"/>
</dbReference>
<dbReference type="GO" id="GO:0009712">
    <property type="term" value="P:catechol-containing compound metabolic process"/>
    <property type="evidence" value="ECO:0007669"/>
    <property type="project" value="InterPro"/>
</dbReference>
<dbReference type="Pfam" id="PF04444">
    <property type="entry name" value="Dioxygenase_N"/>
    <property type="match status" value="1"/>
</dbReference>
<evidence type="ECO:0000256" key="5">
    <source>
        <dbReference type="ARBA" id="ARBA00023002"/>
    </source>
</evidence>
<evidence type="ECO:0000256" key="7">
    <source>
        <dbReference type="SAM" id="MobiDB-lite"/>
    </source>
</evidence>
<dbReference type="GO" id="GO:0018576">
    <property type="term" value="F:catechol 1,2-dioxygenase activity"/>
    <property type="evidence" value="ECO:0007669"/>
    <property type="project" value="InterPro"/>
</dbReference>
<evidence type="ECO:0000313" key="10">
    <source>
        <dbReference type="EMBL" id="THH13358.1"/>
    </source>
</evidence>